<keyword evidence="4 7" id="KW-1133">Transmembrane helix</keyword>
<comment type="caution">
    <text evidence="11">The sequence shown here is derived from an EMBL/GenBank/DDBJ whole genome shotgun (WGS) entry which is preliminary data.</text>
</comment>
<evidence type="ECO:0000313" key="12">
    <source>
        <dbReference type="Proteomes" id="UP000680815"/>
    </source>
</evidence>
<evidence type="ECO:0000256" key="4">
    <source>
        <dbReference type="ARBA" id="ARBA00022989"/>
    </source>
</evidence>
<feature type="coiled-coil region" evidence="6">
    <location>
        <begin position="328"/>
        <end position="360"/>
    </location>
</feature>
<dbReference type="EMBL" id="JAGIYZ010000012">
    <property type="protein sequence ID" value="MBP0464887.1"/>
    <property type="molecule type" value="Genomic_DNA"/>
</dbReference>
<keyword evidence="2" id="KW-1003">Cell membrane</keyword>
<dbReference type="Gene3D" id="3.20.20.450">
    <property type="entry name" value="EAL domain"/>
    <property type="match status" value="1"/>
</dbReference>
<proteinExistence type="predicted"/>
<feature type="domain" description="EAL" evidence="9">
    <location>
        <begin position="674"/>
        <end position="929"/>
    </location>
</feature>
<keyword evidence="12" id="KW-1185">Reference proteome</keyword>
<dbReference type="Proteomes" id="UP000680815">
    <property type="component" value="Unassembled WGS sequence"/>
</dbReference>
<dbReference type="CDD" id="cd12914">
    <property type="entry name" value="PDC1_DGC_like"/>
    <property type="match status" value="1"/>
</dbReference>
<evidence type="ECO:0000256" key="5">
    <source>
        <dbReference type="ARBA" id="ARBA00023136"/>
    </source>
</evidence>
<feature type="domain" description="GGDEF" evidence="10">
    <location>
        <begin position="521"/>
        <end position="665"/>
    </location>
</feature>
<evidence type="ECO:0000256" key="2">
    <source>
        <dbReference type="ARBA" id="ARBA00022475"/>
    </source>
</evidence>
<evidence type="ECO:0000313" key="11">
    <source>
        <dbReference type="EMBL" id="MBP0464887.1"/>
    </source>
</evidence>
<dbReference type="InterPro" id="IPR001633">
    <property type="entry name" value="EAL_dom"/>
</dbReference>
<dbReference type="CDD" id="cd12915">
    <property type="entry name" value="PDC2_DGC_like"/>
    <property type="match status" value="1"/>
</dbReference>
<dbReference type="CDD" id="cd01949">
    <property type="entry name" value="GGDEF"/>
    <property type="match status" value="1"/>
</dbReference>
<keyword evidence="3 7" id="KW-0812">Transmembrane</keyword>
<sequence length="953" mass="102573">MPAESAAAPARLPFLKRFGTASRLLAGGLVLTATLLGLAAMTVSNTRENALHDAQRELGNIALTLGDHTERALEAIEVAINGVLERAAMEQALTGPQTFTGWAQAYATHVALGSRVALLPQVDALVLLNADGVVVGSSRFFPPPPNNLADRAYFQALRAGGPPVVIGPPVLNRGTNTWAFHIARRVEGVDGAFLGVALGVIELAYFERIYGALGLERGERVSLYRSDGVMLARHPRLEEEFGRNFAGTPRFPPLTDGAHLIVRRGAFENSEERLVGIHALGRYPLRMQISTPVSAVLESWRSLATRLWVGSLIAVGVLVLAVFAALRANRAEARAAATRVRLERERREAAELRLARARDLALGHAEFRAALEGMPQGVWKFDSENRLVIANTRAAPLLGMAPEPIVPGTPLGAIQVQDGDGLAATVVRRLRALAGSGAADSFVESEPDGRAISVAYRPLPQGGWLATFDDITERHESERHIRHMARHDPLTGLANRAYLMECLERALAELRADAEVSGGIGALALLYLDLDRFKQVNDTLGHPAGDALLRQVAARIRQGLRSGVDGRSQDMVARLGGDEFVVMLRIAPGMESDKREIAAMIGERLVEALTSPFDLDGQIAHIGTTIGIALWEEDGGSADELLRAADLALYHGKAGGRGRHVFFEPAMDHEARRRRTIETELRRALFEDEGRDLLVFFQPQVHALTRRPTGCEALVRWKRPGQDGLTSPGEFIDVAEETGLITALGLHVLRRACSEAVTWADPDMRVSVNLSSAQFAMPGLVQEVAEVLAATGLDPRRLELEVTESLLIENADDALDTMKRLRALGVGFALDDFGTGYSSLAYLQAFPFDRVKIDRGFVREIHIRQGDAAIVRSVSALCGELGMATIAEGIETEEQLATVVAAGCQEAQGFLFSGPVHPWRLADVLSRLSAPARPVGAPAGAAPPARAAGGAAD</sequence>
<evidence type="ECO:0000259" key="8">
    <source>
        <dbReference type="PROSITE" id="PS50112"/>
    </source>
</evidence>
<dbReference type="InterPro" id="IPR033479">
    <property type="entry name" value="dCache_1"/>
</dbReference>
<keyword evidence="5 7" id="KW-0472">Membrane</keyword>
<dbReference type="SMART" id="SM00052">
    <property type="entry name" value="EAL"/>
    <property type="match status" value="1"/>
</dbReference>
<organism evidence="11 12">
    <name type="scientific">Roseomonas nitratireducens</name>
    <dbReference type="NCBI Taxonomy" id="2820810"/>
    <lineage>
        <taxon>Bacteria</taxon>
        <taxon>Pseudomonadati</taxon>
        <taxon>Pseudomonadota</taxon>
        <taxon>Alphaproteobacteria</taxon>
        <taxon>Acetobacterales</taxon>
        <taxon>Roseomonadaceae</taxon>
        <taxon>Roseomonas</taxon>
    </lineage>
</organism>
<name>A0ABS4AUA5_9PROT</name>
<protein>
    <submittedName>
        <fullName evidence="11">EAL domain-containing protein</fullName>
    </submittedName>
</protein>
<dbReference type="PANTHER" id="PTHR44757">
    <property type="entry name" value="DIGUANYLATE CYCLASE DGCP"/>
    <property type="match status" value="1"/>
</dbReference>
<gene>
    <name evidence="11" type="ORF">J5Y09_13275</name>
</gene>
<feature type="transmembrane region" description="Helical" evidence="7">
    <location>
        <begin position="307"/>
        <end position="326"/>
    </location>
</feature>
<dbReference type="Gene3D" id="3.30.70.270">
    <property type="match status" value="1"/>
</dbReference>
<dbReference type="PROSITE" id="PS50112">
    <property type="entry name" value="PAS"/>
    <property type="match status" value="1"/>
</dbReference>
<dbReference type="InterPro" id="IPR029787">
    <property type="entry name" value="Nucleotide_cyclase"/>
</dbReference>
<dbReference type="Pfam" id="PF02743">
    <property type="entry name" value="dCache_1"/>
    <property type="match status" value="1"/>
</dbReference>
<dbReference type="SMART" id="SM00267">
    <property type="entry name" value="GGDEF"/>
    <property type="match status" value="1"/>
</dbReference>
<dbReference type="SUPFAM" id="SSF141868">
    <property type="entry name" value="EAL domain-like"/>
    <property type="match status" value="1"/>
</dbReference>
<dbReference type="Pfam" id="PF00563">
    <property type="entry name" value="EAL"/>
    <property type="match status" value="1"/>
</dbReference>
<keyword evidence="6" id="KW-0175">Coiled coil</keyword>
<dbReference type="InterPro" id="IPR000014">
    <property type="entry name" value="PAS"/>
</dbReference>
<dbReference type="NCBIfam" id="TIGR00254">
    <property type="entry name" value="GGDEF"/>
    <property type="match status" value="1"/>
</dbReference>
<dbReference type="PROSITE" id="PS50887">
    <property type="entry name" value="GGDEF"/>
    <property type="match status" value="1"/>
</dbReference>
<evidence type="ECO:0000256" key="1">
    <source>
        <dbReference type="ARBA" id="ARBA00004651"/>
    </source>
</evidence>
<dbReference type="InterPro" id="IPR043128">
    <property type="entry name" value="Rev_trsase/Diguanyl_cyclase"/>
</dbReference>
<comment type="subcellular location">
    <subcellularLocation>
        <location evidence="1">Cell membrane</location>
        <topology evidence="1">Multi-pass membrane protein</topology>
    </subcellularLocation>
</comment>
<dbReference type="InterPro" id="IPR000160">
    <property type="entry name" value="GGDEF_dom"/>
</dbReference>
<dbReference type="SUPFAM" id="SSF55073">
    <property type="entry name" value="Nucleotide cyclase"/>
    <property type="match status" value="1"/>
</dbReference>
<dbReference type="Gene3D" id="3.30.450.20">
    <property type="entry name" value="PAS domain"/>
    <property type="match status" value="3"/>
</dbReference>
<evidence type="ECO:0000259" key="10">
    <source>
        <dbReference type="PROSITE" id="PS50887"/>
    </source>
</evidence>
<evidence type="ECO:0000256" key="6">
    <source>
        <dbReference type="SAM" id="Coils"/>
    </source>
</evidence>
<dbReference type="RefSeq" id="WP_209352284.1">
    <property type="nucleotide sequence ID" value="NZ_JAGIYZ010000012.1"/>
</dbReference>
<evidence type="ECO:0000259" key="9">
    <source>
        <dbReference type="PROSITE" id="PS50883"/>
    </source>
</evidence>
<dbReference type="InterPro" id="IPR052155">
    <property type="entry name" value="Biofilm_reg_signaling"/>
</dbReference>
<dbReference type="Pfam" id="PF00990">
    <property type="entry name" value="GGDEF"/>
    <property type="match status" value="1"/>
</dbReference>
<evidence type="ECO:0000256" key="3">
    <source>
        <dbReference type="ARBA" id="ARBA00022692"/>
    </source>
</evidence>
<feature type="domain" description="PAS" evidence="8">
    <location>
        <begin position="363"/>
        <end position="406"/>
    </location>
</feature>
<accession>A0ABS4AUA5</accession>
<dbReference type="CDD" id="cd01948">
    <property type="entry name" value="EAL"/>
    <property type="match status" value="1"/>
</dbReference>
<dbReference type="PROSITE" id="PS50883">
    <property type="entry name" value="EAL"/>
    <property type="match status" value="1"/>
</dbReference>
<dbReference type="SUPFAM" id="SSF55785">
    <property type="entry name" value="PYP-like sensor domain (PAS domain)"/>
    <property type="match status" value="1"/>
</dbReference>
<reference evidence="11 12" key="1">
    <citation type="submission" date="2021-03" db="EMBL/GenBank/DDBJ databases">
        <authorList>
            <person name="So Y."/>
        </authorList>
    </citation>
    <scope>NUCLEOTIDE SEQUENCE [LARGE SCALE GENOMIC DNA]</scope>
    <source>
        <strain evidence="11 12">PWR1</strain>
    </source>
</reference>
<dbReference type="InterPro" id="IPR035919">
    <property type="entry name" value="EAL_sf"/>
</dbReference>
<dbReference type="PANTHER" id="PTHR44757:SF2">
    <property type="entry name" value="BIOFILM ARCHITECTURE MAINTENANCE PROTEIN MBAA"/>
    <property type="match status" value="1"/>
</dbReference>
<dbReference type="InterPro" id="IPR035965">
    <property type="entry name" value="PAS-like_dom_sf"/>
</dbReference>
<dbReference type="SMART" id="SM00091">
    <property type="entry name" value="PAS"/>
    <property type="match status" value="1"/>
</dbReference>
<evidence type="ECO:0000256" key="7">
    <source>
        <dbReference type="SAM" id="Phobius"/>
    </source>
</evidence>
<dbReference type="Pfam" id="PF12860">
    <property type="entry name" value="PAS_7"/>
    <property type="match status" value="1"/>
</dbReference>